<proteinExistence type="predicted"/>
<dbReference type="AlphaFoldDB" id="A0A0V0GSS3"/>
<evidence type="ECO:0000313" key="2">
    <source>
        <dbReference type="EMBL" id="JAP10310.1"/>
    </source>
</evidence>
<reference evidence="2" key="1">
    <citation type="submission" date="2015-12" db="EMBL/GenBank/DDBJ databases">
        <title>Gene expression during late stages of embryo sac development: a critical building block for successful pollen-pistil interactions.</title>
        <authorList>
            <person name="Liu Y."/>
            <person name="Joly V."/>
            <person name="Sabar M."/>
            <person name="Matton D.P."/>
        </authorList>
    </citation>
    <scope>NUCLEOTIDE SEQUENCE</scope>
</reference>
<evidence type="ECO:0000256" key="1">
    <source>
        <dbReference type="SAM" id="MobiDB-lite"/>
    </source>
</evidence>
<feature type="region of interest" description="Disordered" evidence="1">
    <location>
        <begin position="83"/>
        <end position="116"/>
    </location>
</feature>
<protein>
    <submittedName>
        <fullName evidence="2">Putative ovule protein</fullName>
    </submittedName>
</protein>
<accession>A0A0V0GSS3</accession>
<dbReference type="EMBL" id="GEDG01033336">
    <property type="protein sequence ID" value="JAP10310.1"/>
    <property type="molecule type" value="Transcribed_RNA"/>
</dbReference>
<name>A0A0V0GSS3_SOLCH</name>
<organism evidence="2">
    <name type="scientific">Solanum chacoense</name>
    <name type="common">Chaco potato</name>
    <dbReference type="NCBI Taxonomy" id="4108"/>
    <lineage>
        <taxon>Eukaryota</taxon>
        <taxon>Viridiplantae</taxon>
        <taxon>Streptophyta</taxon>
        <taxon>Embryophyta</taxon>
        <taxon>Tracheophyta</taxon>
        <taxon>Spermatophyta</taxon>
        <taxon>Magnoliopsida</taxon>
        <taxon>eudicotyledons</taxon>
        <taxon>Gunneridae</taxon>
        <taxon>Pentapetalae</taxon>
        <taxon>asterids</taxon>
        <taxon>lamiids</taxon>
        <taxon>Solanales</taxon>
        <taxon>Solanaceae</taxon>
        <taxon>Solanoideae</taxon>
        <taxon>Solaneae</taxon>
        <taxon>Solanum</taxon>
    </lineage>
</organism>
<sequence>MLNNKRGSISLIGTPVSKFNCANAPFPVIISPIMENAIPNCANLPTNNSFAFVNPNNGPRSVSPKADLKDLPGGMTAFSRPVAGAGSSINLPLSPKAPMAPRRLNRMKNNRSGSAS</sequence>